<feature type="region of interest" description="Disordered" evidence="1">
    <location>
        <begin position="769"/>
        <end position="791"/>
    </location>
</feature>
<feature type="compositionally biased region" description="Low complexity" evidence="1">
    <location>
        <begin position="420"/>
        <end position="431"/>
    </location>
</feature>
<feature type="region of interest" description="Disordered" evidence="1">
    <location>
        <begin position="420"/>
        <end position="447"/>
    </location>
</feature>
<evidence type="ECO:0000313" key="2">
    <source>
        <dbReference type="EMBL" id="KAJ6988802.1"/>
    </source>
</evidence>
<feature type="compositionally biased region" description="Basic residues" evidence="1">
    <location>
        <begin position="1111"/>
        <end position="1122"/>
    </location>
</feature>
<feature type="compositionally biased region" description="Polar residues" evidence="1">
    <location>
        <begin position="228"/>
        <end position="250"/>
    </location>
</feature>
<comment type="caution">
    <text evidence="2">The sequence shown here is derived from an EMBL/GenBank/DDBJ whole genome shotgun (WGS) entry which is preliminary data.</text>
</comment>
<accession>A0AAD6MQH7</accession>
<feature type="region of interest" description="Disordered" evidence="1">
    <location>
        <begin position="98"/>
        <end position="376"/>
    </location>
</feature>
<feature type="region of interest" description="Disordered" evidence="1">
    <location>
        <begin position="1081"/>
        <end position="1146"/>
    </location>
</feature>
<dbReference type="PANTHER" id="PTHR31949">
    <property type="entry name" value="GASTRIC MUCIN-LIKE PROTEIN"/>
    <property type="match status" value="1"/>
</dbReference>
<sequence>MPSSPALRYSPGREPRADNHKRGRSLEGGLLLKEKDDDLALFNEMRSRERESFLLQSAGDFEDTFSSKLRYFSDFKLGVSIPVRGENSELLNIDGEKDDYDWLLTPPDTPLFPSLDDEPPPVNVASRGRPRSQPISIARSSTMEKSHRSSRGSASPNRLSPSLGSGNSTFQSRGRPSSAPHSSPTPTQQPATPSRRPSPPPSKASTSAPRSSTPGRMSTGSGARGTSPIRTNRGNSASPKIRAWQSNIPGFSSEAPPNLHTSVADRPASYVRGSSPASKNSRDSGSKFGRQSMSPGSRSVSSSHSHDRDPISSHSKGSVASSGDDDVDSLQSIHGGSLDRLASKRIGGFPNNRAPAFSKNSTRIFSPSSAPKRFSDSAIRQMDHRKSPQNMFRPLLSSVPSTTLYGGKASSAHRSLMLRNSSVTTSSNASSDQGTSAAPDTKGSCCHQEDMATESGKVPYPDALEEVFAFDKADALNKDVRHDADDSLHSRLRDFDRDTTIEHEPGDCEELRHCDIEISSASDTICVKADFSEVDSLENTKVCSKCGCRYRVIETLEKDVNLCPDCCRQDSLVGAAIPDTLIVADESLPVPSIKISKEYKQSDEPDTQVDVPEFQPQVNDFESQFVDMVDARVSRHEDRVKQSKTSHHEQKRSYSRESSLTRSLMEGSEHGTTGHHETGQPPAGYSLPGGDAGDHQLPYSNNYPSLKAGVSEGAGISVLLKRSSSSKGPVVQGRTLVASTITYDDLSYARDSANSLRSFIGYGSTSASSSIDFSSGRHVETRVQRQLSGRKSDLENYRYDLNSRPQSTSSSFSGTLSDGHQTLGLATNRHEEHVEVTVGNMKYDRLEETPVASQRILPASENKELDVSRIFFTGAKVPEEDLFEQNDSNRKTDISSSDLPHHTVGIHLEENSVVSYENGEDLPNNAGDVSDVEASAIPLEPSVEAKHSMLNTSLDRLDVTEVTTHSRLASISEIEAENNCYGTGSENGDISTKSRSTINEVQDYPVPASSDKETAASVLEHNMPDHADGISEESTIMVDCRGRSKARSLSLDEVTDATLFCSSVVHDLAYHAATIAIEKESSEPLEGSRPTVTILGKSTADRKDPRERPAGKRTSKSQKVRQRRAETDAKHSANETENDENSTESMVRNVGLPNEMDTAWRDDKCLYANSFCVRRAAWTTANSFMLIPIYLYFSCGGFWWQVMYDATGVRLQAGRQAEVLNQNSLLNILWLRADRCANFLGSPLLRFGLLHQTSSS</sequence>
<keyword evidence="3" id="KW-1185">Reference proteome</keyword>
<feature type="compositionally biased region" description="Basic and acidic residues" evidence="1">
    <location>
        <begin position="634"/>
        <end position="655"/>
    </location>
</feature>
<feature type="compositionally biased region" description="Low complexity" evidence="1">
    <location>
        <begin position="175"/>
        <end position="195"/>
    </location>
</feature>
<feature type="compositionally biased region" description="Low complexity" evidence="1">
    <location>
        <begin position="292"/>
        <end position="303"/>
    </location>
</feature>
<feature type="compositionally biased region" description="Basic and acidic residues" evidence="1">
    <location>
        <begin position="11"/>
        <end position="20"/>
    </location>
</feature>
<feature type="compositionally biased region" description="Basic and acidic residues" evidence="1">
    <location>
        <begin position="1123"/>
        <end position="1134"/>
    </location>
</feature>
<feature type="compositionally biased region" description="Low complexity" evidence="1">
    <location>
        <begin position="312"/>
        <end position="322"/>
    </location>
</feature>
<reference evidence="2" key="1">
    <citation type="journal article" date="2023" name="Mol. Ecol. Resour.">
        <title>Chromosome-level genome assembly of a triploid poplar Populus alba 'Berolinensis'.</title>
        <authorList>
            <person name="Chen S."/>
            <person name="Yu Y."/>
            <person name="Wang X."/>
            <person name="Wang S."/>
            <person name="Zhang T."/>
            <person name="Zhou Y."/>
            <person name="He R."/>
            <person name="Meng N."/>
            <person name="Wang Y."/>
            <person name="Liu W."/>
            <person name="Liu Z."/>
            <person name="Liu J."/>
            <person name="Guo Q."/>
            <person name="Huang H."/>
            <person name="Sederoff R.R."/>
            <person name="Wang G."/>
            <person name="Qu G."/>
            <person name="Chen S."/>
        </authorList>
    </citation>
    <scope>NUCLEOTIDE SEQUENCE</scope>
    <source>
        <strain evidence="2">SC-2020</strain>
    </source>
</reference>
<dbReference type="GO" id="GO:0055028">
    <property type="term" value="C:cortical microtubule"/>
    <property type="evidence" value="ECO:0007669"/>
    <property type="project" value="TreeGrafter"/>
</dbReference>
<feature type="compositionally biased region" description="Low complexity" evidence="1">
    <location>
        <begin position="203"/>
        <end position="214"/>
    </location>
</feature>
<gene>
    <name evidence="2" type="ORF">NC653_021655</name>
</gene>
<evidence type="ECO:0000256" key="1">
    <source>
        <dbReference type="SAM" id="MobiDB-lite"/>
    </source>
</evidence>
<feature type="region of interest" description="Disordered" evidence="1">
    <location>
        <begin position="1"/>
        <end position="29"/>
    </location>
</feature>
<dbReference type="Proteomes" id="UP001164929">
    <property type="component" value="Chromosome 8"/>
</dbReference>
<dbReference type="EMBL" id="JAQIZT010000008">
    <property type="protein sequence ID" value="KAJ6988802.1"/>
    <property type="molecule type" value="Genomic_DNA"/>
</dbReference>
<feature type="compositionally biased region" description="Basic and acidic residues" evidence="1">
    <location>
        <begin position="667"/>
        <end position="678"/>
    </location>
</feature>
<feature type="region of interest" description="Disordered" evidence="1">
    <location>
        <begin position="634"/>
        <end position="700"/>
    </location>
</feature>
<proteinExistence type="predicted"/>
<name>A0AAD6MQH7_9ROSI</name>
<feature type="compositionally biased region" description="Basic and acidic residues" evidence="1">
    <location>
        <begin position="1099"/>
        <end position="1110"/>
    </location>
</feature>
<evidence type="ECO:0000313" key="3">
    <source>
        <dbReference type="Proteomes" id="UP001164929"/>
    </source>
</evidence>
<feature type="compositionally biased region" description="Polar residues" evidence="1">
    <location>
        <begin position="358"/>
        <end position="369"/>
    </location>
</feature>
<dbReference type="PANTHER" id="PTHR31949:SF3">
    <property type="entry name" value="RUN_FYVE DOMAIN PROTEIN"/>
    <property type="match status" value="1"/>
</dbReference>
<dbReference type="GO" id="GO:0043622">
    <property type="term" value="P:cortical microtubule organization"/>
    <property type="evidence" value="ECO:0007669"/>
    <property type="project" value="TreeGrafter"/>
</dbReference>
<organism evidence="2 3">
    <name type="scientific">Populus alba x Populus x berolinensis</name>
    <dbReference type="NCBI Taxonomy" id="444605"/>
    <lineage>
        <taxon>Eukaryota</taxon>
        <taxon>Viridiplantae</taxon>
        <taxon>Streptophyta</taxon>
        <taxon>Embryophyta</taxon>
        <taxon>Tracheophyta</taxon>
        <taxon>Spermatophyta</taxon>
        <taxon>Magnoliopsida</taxon>
        <taxon>eudicotyledons</taxon>
        <taxon>Gunneridae</taxon>
        <taxon>Pentapetalae</taxon>
        <taxon>rosids</taxon>
        <taxon>fabids</taxon>
        <taxon>Malpighiales</taxon>
        <taxon>Salicaceae</taxon>
        <taxon>Saliceae</taxon>
        <taxon>Populus</taxon>
    </lineage>
</organism>
<feature type="compositionally biased region" description="Polar residues" evidence="1">
    <location>
        <begin position="151"/>
        <end position="174"/>
    </location>
</feature>
<dbReference type="AlphaFoldDB" id="A0AAD6MQH7"/>
<protein>
    <submittedName>
        <fullName evidence="2">Uncharacterized protein</fullName>
    </submittedName>
</protein>